<evidence type="ECO:0000256" key="1">
    <source>
        <dbReference type="SAM" id="SignalP"/>
    </source>
</evidence>
<comment type="caution">
    <text evidence="2">The sequence shown here is derived from an EMBL/GenBank/DDBJ whole genome shotgun (WGS) entry which is preliminary data.</text>
</comment>
<reference evidence="2 3" key="1">
    <citation type="submission" date="2023-01" db="EMBL/GenBank/DDBJ databases">
        <authorList>
            <person name="Whitehead M."/>
        </authorList>
    </citation>
    <scope>NUCLEOTIDE SEQUENCE [LARGE SCALE GENOMIC DNA]</scope>
</reference>
<dbReference type="Proteomes" id="UP001160148">
    <property type="component" value="Unassembled WGS sequence"/>
</dbReference>
<feature type="chain" id="PRO_5043314623" evidence="1">
    <location>
        <begin position="25"/>
        <end position="104"/>
    </location>
</feature>
<organism evidence="2 3">
    <name type="scientific">Macrosiphum euphorbiae</name>
    <name type="common">potato aphid</name>
    <dbReference type="NCBI Taxonomy" id="13131"/>
    <lineage>
        <taxon>Eukaryota</taxon>
        <taxon>Metazoa</taxon>
        <taxon>Ecdysozoa</taxon>
        <taxon>Arthropoda</taxon>
        <taxon>Hexapoda</taxon>
        <taxon>Insecta</taxon>
        <taxon>Pterygota</taxon>
        <taxon>Neoptera</taxon>
        <taxon>Paraneoptera</taxon>
        <taxon>Hemiptera</taxon>
        <taxon>Sternorrhyncha</taxon>
        <taxon>Aphidomorpha</taxon>
        <taxon>Aphidoidea</taxon>
        <taxon>Aphididae</taxon>
        <taxon>Macrosiphini</taxon>
        <taxon>Macrosiphum</taxon>
    </lineage>
</organism>
<name>A0AAV0WAW9_9HEMI</name>
<protein>
    <submittedName>
        <fullName evidence="2">Uncharacterized protein</fullName>
    </submittedName>
</protein>
<dbReference type="AlphaFoldDB" id="A0AAV0WAW9"/>
<gene>
    <name evidence="2" type="ORF">MEUPH1_LOCUS9155</name>
</gene>
<proteinExistence type="predicted"/>
<accession>A0AAV0WAW9</accession>
<evidence type="ECO:0000313" key="3">
    <source>
        <dbReference type="Proteomes" id="UP001160148"/>
    </source>
</evidence>
<feature type="signal peptide" evidence="1">
    <location>
        <begin position="1"/>
        <end position="24"/>
    </location>
</feature>
<keyword evidence="3" id="KW-1185">Reference proteome</keyword>
<evidence type="ECO:0000313" key="2">
    <source>
        <dbReference type="EMBL" id="CAI6352974.1"/>
    </source>
</evidence>
<keyword evidence="1" id="KW-0732">Signal</keyword>
<sequence length="104" mass="11838">MFLSYATVPMILLNFFFFYSPIESAMNGKFYDTKGGYFCFTCEPENGNQKFYSEAECKRECKDLSKTCVCDDTCYVFIANEGIEMANLGKCSIPTIDELDVVCK</sequence>
<dbReference type="EMBL" id="CARXXK010000002">
    <property type="protein sequence ID" value="CAI6352974.1"/>
    <property type="molecule type" value="Genomic_DNA"/>
</dbReference>